<organism evidence="1 2">
    <name type="scientific">Ramlibacter monticola</name>
    <dbReference type="NCBI Taxonomy" id="1926872"/>
    <lineage>
        <taxon>Bacteria</taxon>
        <taxon>Pseudomonadati</taxon>
        <taxon>Pseudomonadota</taxon>
        <taxon>Betaproteobacteria</taxon>
        <taxon>Burkholderiales</taxon>
        <taxon>Comamonadaceae</taxon>
        <taxon>Ramlibacter</taxon>
    </lineage>
</organism>
<sequence>MHAARAGVDAEALLRLTRESIRRRHRRVAVQRFLRLQACGCAIPEDCRSYCEAVLRTLPEPDYRRMRSAVEAWADLLEEPAFA</sequence>
<evidence type="ECO:0000313" key="2">
    <source>
        <dbReference type="Proteomes" id="UP000599109"/>
    </source>
</evidence>
<dbReference type="RefSeq" id="WP_201674158.1">
    <property type="nucleotide sequence ID" value="NZ_JAEQNE010000002.1"/>
</dbReference>
<accession>A0A936YXX6</accession>
<comment type="caution">
    <text evidence="1">The sequence shown here is derived from an EMBL/GenBank/DDBJ whole genome shotgun (WGS) entry which is preliminary data.</text>
</comment>
<proteinExistence type="predicted"/>
<reference evidence="1 2" key="1">
    <citation type="journal article" date="2017" name="Int. J. Syst. Evol. Microbiol.">
        <title>Ramlibacter monticola sp. nov., isolated from forest soil.</title>
        <authorList>
            <person name="Chaudhary D.K."/>
            <person name="Kim J."/>
        </authorList>
    </citation>
    <scope>NUCLEOTIDE SEQUENCE [LARGE SCALE GENOMIC DNA]</scope>
    <source>
        <strain evidence="1 2">KACC 19175</strain>
    </source>
</reference>
<keyword evidence="2" id="KW-1185">Reference proteome</keyword>
<dbReference type="AlphaFoldDB" id="A0A936YXX6"/>
<protein>
    <submittedName>
        <fullName evidence="1">Uncharacterized protein</fullName>
    </submittedName>
</protein>
<name>A0A936YXX6_9BURK</name>
<evidence type="ECO:0000313" key="1">
    <source>
        <dbReference type="EMBL" id="MBL0391535.1"/>
    </source>
</evidence>
<dbReference type="EMBL" id="JAEQNE010000002">
    <property type="protein sequence ID" value="MBL0391535.1"/>
    <property type="molecule type" value="Genomic_DNA"/>
</dbReference>
<dbReference type="Proteomes" id="UP000599109">
    <property type="component" value="Unassembled WGS sequence"/>
</dbReference>
<gene>
    <name evidence="1" type="ORF">JJ685_10345</name>
</gene>